<feature type="non-terminal residue" evidence="1">
    <location>
        <position position="1"/>
    </location>
</feature>
<proteinExistence type="predicted"/>
<gene>
    <name evidence="1" type="ORF">S01H1_42365</name>
</gene>
<accession>X0W0B3</accession>
<reference evidence="1" key="1">
    <citation type="journal article" date="2014" name="Front. Microbiol.">
        <title>High frequency of phylogenetically diverse reductive dehalogenase-homologous genes in deep subseafloor sedimentary metagenomes.</title>
        <authorList>
            <person name="Kawai M."/>
            <person name="Futagami T."/>
            <person name="Toyoda A."/>
            <person name="Takaki Y."/>
            <person name="Nishi S."/>
            <person name="Hori S."/>
            <person name="Arai W."/>
            <person name="Tsubouchi T."/>
            <person name="Morono Y."/>
            <person name="Uchiyama I."/>
            <person name="Ito T."/>
            <person name="Fujiyama A."/>
            <person name="Inagaki F."/>
            <person name="Takami H."/>
        </authorList>
    </citation>
    <scope>NUCLEOTIDE SEQUENCE</scope>
    <source>
        <strain evidence="1">Expedition CK06-06</strain>
    </source>
</reference>
<organism evidence="1">
    <name type="scientific">marine sediment metagenome</name>
    <dbReference type="NCBI Taxonomy" id="412755"/>
    <lineage>
        <taxon>unclassified sequences</taxon>
        <taxon>metagenomes</taxon>
        <taxon>ecological metagenomes</taxon>
    </lineage>
</organism>
<sequence length="266" mass="28872">LLRSAKIDVDATGQMLYMNDNVIKNQGKNVKLKEFLDSMADANSSLFPDVTSNKTTPFQKSEAMMTNMDEMNYPISQDEWDDMDFSGIEYARNSAFFADIGIKIMLFNKAAGALGITQAVKGMGSMAKLKTAKFLSKAGKGTGVTAYNLGKLSEHAIMAGYEETMFQIIEGTPGTGAMFYGANQMLAGAGDVAKQFGNKNATNLGGVIRKNKKFGLLLRTLARTNASMAASMEMVSTTEAVVDGWIHDKKIGSELEELWGAESDWD</sequence>
<evidence type="ECO:0000313" key="1">
    <source>
        <dbReference type="EMBL" id="GAG06181.1"/>
    </source>
</evidence>
<dbReference type="EMBL" id="BARS01026937">
    <property type="protein sequence ID" value="GAG06181.1"/>
    <property type="molecule type" value="Genomic_DNA"/>
</dbReference>
<name>X0W0B3_9ZZZZ</name>
<protein>
    <submittedName>
        <fullName evidence="1">Uncharacterized protein</fullName>
    </submittedName>
</protein>
<dbReference type="AlphaFoldDB" id="X0W0B3"/>
<comment type="caution">
    <text evidence="1">The sequence shown here is derived from an EMBL/GenBank/DDBJ whole genome shotgun (WGS) entry which is preliminary data.</text>
</comment>
<feature type="non-terminal residue" evidence="1">
    <location>
        <position position="266"/>
    </location>
</feature>